<dbReference type="InterPro" id="IPR013783">
    <property type="entry name" value="Ig-like_fold"/>
</dbReference>
<dbReference type="PANTHER" id="PTHR48098">
    <property type="entry name" value="ENTEROCHELIN ESTERASE-RELATED"/>
    <property type="match status" value="1"/>
</dbReference>
<dbReference type="SUPFAM" id="SSF81296">
    <property type="entry name" value="E set domains"/>
    <property type="match status" value="1"/>
</dbReference>
<keyword evidence="3" id="KW-0378">Hydrolase</keyword>
<dbReference type="Gene3D" id="3.40.50.1820">
    <property type="entry name" value="alpha/beta hydrolase"/>
    <property type="match status" value="1"/>
</dbReference>
<dbReference type="InterPro" id="IPR050583">
    <property type="entry name" value="Mycobacterial_A85_antigen"/>
</dbReference>
<dbReference type="InterPro" id="IPR014756">
    <property type="entry name" value="Ig_E-set"/>
</dbReference>
<organism evidence="6 7">
    <name type="scientific">Clostridium rhizosphaerae</name>
    <dbReference type="NCBI Taxonomy" id="2803861"/>
    <lineage>
        <taxon>Bacteria</taxon>
        <taxon>Bacillati</taxon>
        <taxon>Bacillota</taxon>
        <taxon>Clostridia</taxon>
        <taxon>Eubacteriales</taxon>
        <taxon>Clostridiaceae</taxon>
        <taxon>Clostridium</taxon>
    </lineage>
</organism>
<evidence type="ECO:0000313" key="7">
    <source>
        <dbReference type="Proteomes" id="UP000632377"/>
    </source>
</evidence>
<name>A0ABS1TDI0_9CLOT</name>
<evidence type="ECO:0000256" key="3">
    <source>
        <dbReference type="ARBA" id="ARBA00022801"/>
    </source>
</evidence>
<dbReference type="Pfam" id="PF11806">
    <property type="entry name" value="Enterochelin_N"/>
    <property type="match status" value="1"/>
</dbReference>
<proteinExistence type="inferred from homology"/>
<protein>
    <submittedName>
        <fullName evidence="6">DUF3327 domain-containing protein</fullName>
    </submittedName>
</protein>
<evidence type="ECO:0000256" key="4">
    <source>
        <dbReference type="ARBA" id="ARBA00024201"/>
    </source>
</evidence>
<evidence type="ECO:0000256" key="1">
    <source>
        <dbReference type="ARBA" id="ARBA00004496"/>
    </source>
</evidence>
<comment type="subcellular location">
    <subcellularLocation>
        <location evidence="1">Cytoplasm</location>
    </subcellularLocation>
</comment>
<dbReference type="SUPFAM" id="SSF53474">
    <property type="entry name" value="alpha/beta-Hydrolases"/>
    <property type="match status" value="1"/>
</dbReference>
<reference evidence="6 7" key="1">
    <citation type="submission" date="2021-01" db="EMBL/GenBank/DDBJ databases">
        <title>Genome public.</title>
        <authorList>
            <person name="Liu C."/>
            <person name="Sun Q."/>
        </authorList>
    </citation>
    <scope>NUCLEOTIDE SEQUENCE [LARGE SCALE GENOMIC DNA]</scope>
    <source>
        <strain evidence="6 7">YIM B02515</strain>
    </source>
</reference>
<dbReference type="EMBL" id="JAESWC010000014">
    <property type="protein sequence ID" value="MBL4937427.1"/>
    <property type="molecule type" value="Genomic_DNA"/>
</dbReference>
<sequence>MKRIKEKINTIIKLEEEVKSEGKIALERLYNRLLTEGSPIIEDIEGDKENDLVTFFYRAEGDMENVLFIPPVDMRNIQENKMDRLLDTNVWYITYKVRNDVYFGYYFCPNDPLDDDWEKRGDNLVSDKFNNKVTVFKGENGKKDIERPFVVMPKAEPRFWTKERSEISKGELHEHYFESKSFKEPRRIRVYTPFGYNENTEPYGLLVLTDGDEYINMLSSKAVLDNLIADKKIPPIAVLFIDSTETRMEELKCSDEFSNTVVNELIPWVRNNNNISESPEKTIIGGLSLGGLTAAYLGLKHSEVFGNVLSQSGSYWYKPEGYEDKENSCWMSSEYEKIDKLPVKFYLNVGVLEAKPIMIDTNINFKELLISKCYDVHFEEFKSGHDYLCWGETLANGLISLIGSK</sequence>
<accession>A0ABS1TDI0</accession>
<evidence type="ECO:0000259" key="5">
    <source>
        <dbReference type="Pfam" id="PF11806"/>
    </source>
</evidence>
<keyword evidence="7" id="KW-1185">Reference proteome</keyword>
<comment type="similarity">
    <text evidence="4">Belongs to the Fes family.</text>
</comment>
<dbReference type="PANTHER" id="PTHR48098:SF3">
    <property type="entry name" value="IRON(III) ENTEROBACTIN ESTERASE"/>
    <property type="match status" value="1"/>
</dbReference>
<evidence type="ECO:0000256" key="2">
    <source>
        <dbReference type="ARBA" id="ARBA00022490"/>
    </source>
</evidence>
<dbReference type="Pfam" id="PF00756">
    <property type="entry name" value="Esterase"/>
    <property type="match status" value="1"/>
</dbReference>
<dbReference type="InterPro" id="IPR021764">
    <property type="entry name" value="Enterochelin_esterase_N"/>
</dbReference>
<keyword evidence="2" id="KW-0963">Cytoplasm</keyword>
<dbReference type="InterPro" id="IPR029058">
    <property type="entry name" value="AB_hydrolase_fold"/>
</dbReference>
<evidence type="ECO:0000313" key="6">
    <source>
        <dbReference type="EMBL" id="MBL4937427.1"/>
    </source>
</evidence>
<dbReference type="RefSeq" id="WP_202750178.1">
    <property type="nucleotide sequence ID" value="NZ_JAESWC010000014.1"/>
</dbReference>
<comment type="caution">
    <text evidence="6">The sequence shown here is derived from an EMBL/GenBank/DDBJ whole genome shotgun (WGS) entry which is preliminary data.</text>
</comment>
<gene>
    <name evidence="6" type="ORF">JK636_17030</name>
</gene>
<dbReference type="Proteomes" id="UP000632377">
    <property type="component" value="Unassembled WGS sequence"/>
</dbReference>
<feature type="domain" description="Enterochelin esterase N-terminal" evidence="5">
    <location>
        <begin position="53"/>
        <end position="135"/>
    </location>
</feature>
<dbReference type="InterPro" id="IPR000801">
    <property type="entry name" value="Esterase-like"/>
</dbReference>
<dbReference type="Gene3D" id="2.60.40.10">
    <property type="entry name" value="Immunoglobulins"/>
    <property type="match status" value="1"/>
</dbReference>